<reference evidence="2 3" key="1">
    <citation type="submission" date="2016-01" db="EMBL/GenBank/DDBJ databases">
        <title>Genome sequencing of Roseivirga echinicomitans KMM 6058.</title>
        <authorList>
            <person name="Selvaratnam C."/>
            <person name="Thevarajoo S."/>
            <person name="Goh K.M."/>
            <person name="Ee R."/>
            <person name="Chan K.-G."/>
            <person name="Chong C.S."/>
        </authorList>
    </citation>
    <scope>NUCLEOTIDE SEQUENCE [LARGE SCALE GENOMIC DNA]</scope>
    <source>
        <strain evidence="2 3">KMM 6058</strain>
    </source>
</reference>
<evidence type="ECO:0000313" key="3">
    <source>
        <dbReference type="Proteomes" id="UP000075615"/>
    </source>
</evidence>
<dbReference type="AlphaFoldDB" id="A0A150X2D7"/>
<dbReference type="InterPro" id="IPR037401">
    <property type="entry name" value="SnoaL-like"/>
</dbReference>
<evidence type="ECO:0000259" key="1">
    <source>
        <dbReference type="Pfam" id="PF12680"/>
    </source>
</evidence>
<dbReference type="SUPFAM" id="SSF54427">
    <property type="entry name" value="NTF2-like"/>
    <property type="match status" value="1"/>
</dbReference>
<dbReference type="InterPro" id="IPR032710">
    <property type="entry name" value="NTF2-like_dom_sf"/>
</dbReference>
<sequence>MLNMNNTTLKKFKDYFAQMEFDNDTILEAIYSKNVVFKDPIHEINGIEKLSEYFKKLNDNLTEGSFQFIDESTIDNKAYLSWEMHLKLKRPNKSVKASGISVLTIEEKIISQRDYFDAGELFYENIPVLGGVIRFLKKKLAD</sequence>
<dbReference type="STRING" id="296218.AWN68_09320"/>
<evidence type="ECO:0000313" key="2">
    <source>
        <dbReference type="EMBL" id="KYG72890.1"/>
    </source>
</evidence>
<dbReference type="Gene3D" id="3.10.450.50">
    <property type="match status" value="1"/>
</dbReference>
<dbReference type="Proteomes" id="UP000075615">
    <property type="component" value="Unassembled WGS sequence"/>
</dbReference>
<dbReference type="Pfam" id="PF12680">
    <property type="entry name" value="SnoaL_2"/>
    <property type="match status" value="1"/>
</dbReference>
<organism evidence="2 3">
    <name type="scientific">Roseivirga echinicomitans</name>
    <dbReference type="NCBI Taxonomy" id="296218"/>
    <lineage>
        <taxon>Bacteria</taxon>
        <taxon>Pseudomonadati</taxon>
        <taxon>Bacteroidota</taxon>
        <taxon>Cytophagia</taxon>
        <taxon>Cytophagales</taxon>
        <taxon>Roseivirgaceae</taxon>
        <taxon>Roseivirga</taxon>
    </lineage>
</organism>
<feature type="domain" description="SnoaL-like" evidence="1">
    <location>
        <begin position="15"/>
        <end position="108"/>
    </location>
</feature>
<comment type="caution">
    <text evidence="2">The sequence shown here is derived from an EMBL/GenBank/DDBJ whole genome shotgun (WGS) entry which is preliminary data.</text>
</comment>
<accession>A0A150X2D7</accession>
<gene>
    <name evidence="2" type="ORF">AWN68_09320</name>
</gene>
<proteinExistence type="predicted"/>
<keyword evidence="3" id="KW-1185">Reference proteome</keyword>
<name>A0A150X2D7_9BACT</name>
<dbReference type="EMBL" id="LRDB01000050">
    <property type="protein sequence ID" value="KYG72890.1"/>
    <property type="molecule type" value="Genomic_DNA"/>
</dbReference>
<protein>
    <recommendedName>
        <fullName evidence="1">SnoaL-like domain-containing protein</fullName>
    </recommendedName>
</protein>